<proteinExistence type="predicted"/>
<keyword evidence="1" id="KW-0732">Signal</keyword>
<protein>
    <submittedName>
        <fullName evidence="2">Uncharacterized protein</fullName>
    </submittedName>
</protein>
<feature type="signal peptide" evidence="1">
    <location>
        <begin position="1"/>
        <end position="15"/>
    </location>
</feature>
<dbReference type="RefSeq" id="WP_394823318.1">
    <property type="nucleotide sequence ID" value="NZ_CP089984.1"/>
</dbReference>
<feature type="chain" id="PRO_5047353567" evidence="1">
    <location>
        <begin position="16"/>
        <end position="216"/>
    </location>
</feature>
<dbReference type="EMBL" id="CP089984">
    <property type="protein sequence ID" value="WXB13705.1"/>
    <property type="molecule type" value="Genomic_DNA"/>
</dbReference>
<dbReference type="Proteomes" id="UP001370348">
    <property type="component" value="Chromosome"/>
</dbReference>
<evidence type="ECO:0000313" key="3">
    <source>
        <dbReference type="Proteomes" id="UP001370348"/>
    </source>
</evidence>
<organism evidence="2 3">
    <name type="scientific">Pendulispora albinea</name>
    <dbReference type="NCBI Taxonomy" id="2741071"/>
    <lineage>
        <taxon>Bacteria</taxon>
        <taxon>Pseudomonadati</taxon>
        <taxon>Myxococcota</taxon>
        <taxon>Myxococcia</taxon>
        <taxon>Myxococcales</taxon>
        <taxon>Sorangiineae</taxon>
        <taxon>Pendulisporaceae</taxon>
        <taxon>Pendulispora</taxon>
    </lineage>
</organism>
<evidence type="ECO:0000256" key="1">
    <source>
        <dbReference type="SAM" id="SignalP"/>
    </source>
</evidence>
<gene>
    <name evidence="2" type="ORF">LZC94_38450</name>
</gene>
<reference evidence="2 3" key="1">
    <citation type="submission" date="2021-12" db="EMBL/GenBank/DDBJ databases">
        <title>Discovery of the Pendulisporaceae a myxobacterial family with distinct sporulation behavior and unique specialized metabolism.</title>
        <authorList>
            <person name="Garcia R."/>
            <person name="Popoff A."/>
            <person name="Bader C.D."/>
            <person name="Loehr J."/>
            <person name="Walesch S."/>
            <person name="Walt C."/>
            <person name="Boldt J."/>
            <person name="Bunk B."/>
            <person name="Haeckl F.J.F.P.J."/>
            <person name="Gunesch A.P."/>
            <person name="Birkelbach J."/>
            <person name="Nuebel U."/>
            <person name="Pietschmann T."/>
            <person name="Bach T."/>
            <person name="Mueller R."/>
        </authorList>
    </citation>
    <scope>NUCLEOTIDE SEQUENCE [LARGE SCALE GENOMIC DNA]</scope>
    <source>
        <strain evidence="2 3">MSr11954</strain>
    </source>
</reference>
<dbReference type="PROSITE" id="PS51257">
    <property type="entry name" value="PROKAR_LIPOPROTEIN"/>
    <property type="match status" value="1"/>
</dbReference>
<sequence length="216" mass="21721">MRAVPFAMFTMTAVAGLGMVACGGEPKGAASPAPPVADAGAKTAAAPPSALPFVPSNVPMAPMPPPFRYGSQKAEKKPLPSSGTPACRDAFASPAPASDPAGQLQRLAKACSDKMHPAGAPVSGTQAQGAPAQSIKLKAESGRCYRVYAAAAPAVKNLVVVVTDSAGAVVWESRTEEARVAAPEDGALCFKANDDAQVTVSVGSGEGAYAVQIWSD</sequence>
<name>A0ABZ2LTN3_9BACT</name>
<accession>A0ABZ2LTN3</accession>
<evidence type="ECO:0000313" key="2">
    <source>
        <dbReference type="EMBL" id="WXB13705.1"/>
    </source>
</evidence>
<keyword evidence="3" id="KW-1185">Reference proteome</keyword>